<reference evidence="1 2" key="1">
    <citation type="journal article" date="2019" name="Sci. Rep.">
        <title>Orb-weaving spider Araneus ventricosus genome elucidates the spidroin gene catalogue.</title>
        <authorList>
            <person name="Kono N."/>
            <person name="Nakamura H."/>
            <person name="Ohtoshi R."/>
            <person name="Moran D.A.P."/>
            <person name="Shinohara A."/>
            <person name="Yoshida Y."/>
            <person name="Fujiwara M."/>
            <person name="Mori M."/>
            <person name="Tomita M."/>
            <person name="Arakawa K."/>
        </authorList>
    </citation>
    <scope>NUCLEOTIDE SEQUENCE [LARGE SCALE GENOMIC DNA]</scope>
</reference>
<protein>
    <submittedName>
        <fullName evidence="1">Uncharacterized protein</fullName>
    </submittedName>
</protein>
<evidence type="ECO:0000313" key="2">
    <source>
        <dbReference type="Proteomes" id="UP000499080"/>
    </source>
</evidence>
<evidence type="ECO:0000313" key="1">
    <source>
        <dbReference type="EMBL" id="GBM69220.1"/>
    </source>
</evidence>
<sequence>MVVEAFVSSVNQSIETGIEKIRVQVAEPLNDGFLNFGIGSEVATCRVLFQRSEDMKITWCEIRAVGRVFQCLCGGRGRQFCTPVFVKENRVSTSVFVTLHSLCKLPLVEFRLGMFSLNAKILLQFTLQSPAMYPSTPPSSNRDFGALRHN</sequence>
<name>A0A4Y2HV08_ARAVE</name>
<proteinExistence type="predicted"/>
<comment type="caution">
    <text evidence="1">The sequence shown here is derived from an EMBL/GenBank/DDBJ whole genome shotgun (WGS) entry which is preliminary data.</text>
</comment>
<keyword evidence="2" id="KW-1185">Reference proteome</keyword>
<organism evidence="1 2">
    <name type="scientific">Araneus ventricosus</name>
    <name type="common">Orbweaver spider</name>
    <name type="synonym">Epeira ventricosa</name>
    <dbReference type="NCBI Taxonomy" id="182803"/>
    <lineage>
        <taxon>Eukaryota</taxon>
        <taxon>Metazoa</taxon>
        <taxon>Ecdysozoa</taxon>
        <taxon>Arthropoda</taxon>
        <taxon>Chelicerata</taxon>
        <taxon>Arachnida</taxon>
        <taxon>Araneae</taxon>
        <taxon>Araneomorphae</taxon>
        <taxon>Entelegynae</taxon>
        <taxon>Araneoidea</taxon>
        <taxon>Araneidae</taxon>
        <taxon>Araneus</taxon>
    </lineage>
</organism>
<accession>A0A4Y2HV08</accession>
<dbReference type="Proteomes" id="UP000499080">
    <property type="component" value="Unassembled WGS sequence"/>
</dbReference>
<dbReference type="AlphaFoldDB" id="A0A4Y2HV08"/>
<dbReference type="EMBL" id="BGPR01002185">
    <property type="protein sequence ID" value="GBM69220.1"/>
    <property type="molecule type" value="Genomic_DNA"/>
</dbReference>
<gene>
    <name evidence="1" type="ORF">AVEN_210441_1</name>
</gene>